<gene>
    <name evidence="1" type="ORF">O1611_g9583</name>
</gene>
<proteinExistence type="predicted"/>
<dbReference type="EMBL" id="JAPUUL010003336">
    <property type="protein sequence ID" value="KAJ8123468.1"/>
    <property type="molecule type" value="Genomic_DNA"/>
</dbReference>
<reference evidence="1" key="1">
    <citation type="submission" date="2022-12" db="EMBL/GenBank/DDBJ databases">
        <title>Genome Sequence of Lasiodiplodia mahajangana.</title>
        <authorList>
            <person name="Buettner E."/>
        </authorList>
    </citation>
    <scope>NUCLEOTIDE SEQUENCE</scope>
    <source>
        <strain evidence="1">VT137</strain>
    </source>
</reference>
<protein>
    <submittedName>
        <fullName evidence="1">Uncharacterized protein</fullName>
    </submittedName>
</protein>
<sequence>MAAPNVGQPPEAGTSRTSRQSPQPQSKRDKKRQVLSDRLNSLSEQFNRDKDRYYREELQKIQVDVNLVSRVDPYADRPLDEIDRERRGREASQAANGANNNGGTSHRSLLEMAGPTFQEWIREVEDLLETRDYDMTAQKVNTATTSNYHLHYKYV</sequence>
<dbReference type="Proteomes" id="UP001153332">
    <property type="component" value="Unassembled WGS sequence"/>
</dbReference>
<evidence type="ECO:0000313" key="1">
    <source>
        <dbReference type="EMBL" id="KAJ8123468.1"/>
    </source>
</evidence>
<comment type="caution">
    <text evidence="1">The sequence shown here is derived from an EMBL/GenBank/DDBJ whole genome shotgun (WGS) entry which is preliminary data.</text>
</comment>
<organism evidence="1 2">
    <name type="scientific">Lasiodiplodia mahajangana</name>
    <dbReference type="NCBI Taxonomy" id="1108764"/>
    <lineage>
        <taxon>Eukaryota</taxon>
        <taxon>Fungi</taxon>
        <taxon>Dikarya</taxon>
        <taxon>Ascomycota</taxon>
        <taxon>Pezizomycotina</taxon>
        <taxon>Dothideomycetes</taxon>
        <taxon>Dothideomycetes incertae sedis</taxon>
        <taxon>Botryosphaeriales</taxon>
        <taxon>Botryosphaeriaceae</taxon>
        <taxon>Lasiodiplodia</taxon>
    </lineage>
</organism>
<evidence type="ECO:0000313" key="2">
    <source>
        <dbReference type="Proteomes" id="UP001153332"/>
    </source>
</evidence>
<keyword evidence="2" id="KW-1185">Reference proteome</keyword>
<name>A0ACC2J7L2_9PEZI</name>
<accession>A0ACC2J7L2</accession>